<dbReference type="Proteomes" id="UP000250321">
    <property type="component" value="Unassembled WGS sequence"/>
</dbReference>
<feature type="region of interest" description="Disordered" evidence="1">
    <location>
        <begin position="1"/>
        <end position="63"/>
    </location>
</feature>
<organism evidence="2 3">
    <name type="scientific">Prunus yedoensis var. nudiflora</name>
    <dbReference type="NCBI Taxonomy" id="2094558"/>
    <lineage>
        <taxon>Eukaryota</taxon>
        <taxon>Viridiplantae</taxon>
        <taxon>Streptophyta</taxon>
        <taxon>Embryophyta</taxon>
        <taxon>Tracheophyta</taxon>
        <taxon>Spermatophyta</taxon>
        <taxon>Magnoliopsida</taxon>
        <taxon>eudicotyledons</taxon>
        <taxon>Gunneridae</taxon>
        <taxon>Pentapetalae</taxon>
        <taxon>rosids</taxon>
        <taxon>fabids</taxon>
        <taxon>Rosales</taxon>
        <taxon>Rosaceae</taxon>
        <taxon>Amygdaloideae</taxon>
        <taxon>Amygdaleae</taxon>
        <taxon>Prunus</taxon>
    </lineage>
</organism>
<name>A0A314XV71_PRUYE</name>
<dbReference type="AlphaFoldDB" id="A0A314XV71"/>
<evidence type="ECO:0000313" key="2">
    <source>
        <dbReference type="EMBL" id="PQP96666.1"/>
    </source>
</evidence>
<keyword evidence="3" id="KW-1185">Reference proteome</keyword>
<evidence type="ECO:0000313" key="3">
    <source>
        <dbReference type="Proteomes" id="UP000250321"/>
    </source>
</evidence>
<dbReference type="EMBL" id="PJQY01002072">
    <property type="protein sequence ID" value="PQP96666.1"/>
    <property type="molecule type" value="Genomic_DNA"/>
</dbReference>
<reference evidence="2 3" key="1">
    <citation type="submission" date="2018-02" db="EMBL/GenBank/DDBJ databases">
        <title>Draft genome of wild Prunus yedoensis var. nudiflora.</title>
        <authorList>
            <person name="Baek S."/>
            <person name="Kim J.-H."/>
            <person name="Choi K."/>
            <person name="Kim G.-B."/>
            <person name="Cho A."/>
            <person name="Jang H."/>
            <person name="Shin C.-H."/>
            <person name="Yu H.-J."/>
            <person name="Mun J.-H."/>
        </authorList>
    </citation>
    <scope>NUCLEOTIDE SEQUENCE [LARGE SCALE GENOMIC DNA]</scope>
    <source>
        <strain evidence="3">cv. Jeju island</strain>
        <tissue evidence="2">Leaf</tissue>
    </source>
</reference>
<feature type="compositionally biased region" description="Basic and acidic residues" evidence="1">
    <location>
        <begin position="29"/>
        <end position="40"/>
    </location>
</feature>
<protein>
    <submittedName>
        <fullName evidence="2">Uncharacterized protein</fullName>
    </submittedName>
</protein>
<evidence type="ECO:0000256" key="1">
    <source>
        <dbReference type="SAM" id="MobiDB-lite"/>
    </source>
</evidence>
<accession>A0A314XV71</accession>
<sequence length="63" mass="7118">MSNSLSQRSRGIEAMNKEDLGIQGPEDWSETHPNNEDEFRNMSQATGRNEPSDRSPDNPEVEV</sequence>
<comment type="caution">
    <text evidence="2">The sequence shown here is derived from an EMBL/GenBank/DDBJ whole genome shotgun (WGS) entry which is preliminary data.</text>
</comment>
<proteinExistence type="predicted"/>
<gene>
    <name evidence="2" type="ORF">Pyn_39376</name>
</gene>